<evidence type="ECO:0000256" key="4">
    <source>
        <dbReference type="ARBA" id="ARBA00022989"/>
    </source>
</evidence>
<dbReference type="GO" id="GO:0005886">
    <property type="term" value="C:plasma membrane"/>
    <property type="evidence" value="ECO:0007669"/>
    <property type="project" value="UniProtKB-SubCell"/>
</dbReference>
<reference evidence="11 12" key="1">
    <citation type="submission" date="2019-07" db="EMBL/GenBank/DDBJ databases">
        <authorList>
            <person name="Jastrzebski P J."/>
            <person name="Paukszto L."/>
            <person name="Jastrzebski P J."/>
        </authorList>
    </citation>
    <scope>NUCLEOTIDE SEQUENCE [LARGE SCALE GENOMIC DNA]</scope>
    <source>
        <strain evidence="11 12">WMS-il1</strain>
    </source>
</reference>
<organism evidence="11 12">
    <name type="scientific">Hymenolepis diminuta</name>
    <name type="common">Rat tapeworm</name>
    <dbReference type="NCBI Taxonomy" id="6216"/>
    <lineage>
        <taxon>Eukaryota</taxon>
        <taxon>Metazoa</taxon>
        <taxon>Spiralia</taxon>
        <taxon>Lophotrochozoa</taxon>
        <taxon>Platyhelminthes</taxon>
        <taxon>Cestoda</taxon>
        <taxon>Eucestoda</taxon>
        <taxon>Cyclophyllidea</taxon>
        <taxon>Hymenolepididae</taxon>
        <taxon>Hymenolepis</taxon>
    </lineage>
</organism>
<dbReference type="EMBL" id="CABIJS010000708">
    <property type="protein sequence ID" value="VUZ56754.1"/>
    <property type="molecule type" value="Genomic_DNA"/>
</dbReference>
<evidence type="ECO:0000256" key="9">
    <source>
        <dbReference type="SAM" id="SignalP"/>
    </source>
</evidence>
<evidence type="ECO:0000256" key="2">
    <source>
        <dbReference type="ARBA" id="ARBA00022475"/>
    </source>
</evidence>
<keyword evidence="3 8" id="KW-0812">Transmembrane</keyword>
<keyword evidence="4 8" id="KW-1133">Transmembrane helix</keyword>
<feature type="domain" description="S1 motif" evidence="10">
    <location>
        <begin position="864"/>
        <end position="941"/>
    </location>
</feature>
<name>A0A564ZD62_HYMDI</name>
<accession>A0A564ZD62</accession>
<evidence type="ECO:0000256" key="8">
    <source>
        <dbReference type="SAM" id="Phobius"/>
    </source>
</evidence>
<keyword evidence="5 8" id="KW-0472">Membrane</keyword>
<evidence type="ECO:0000313" key="12">
    <source>
        <dbReference type="Proteomes" id="UP000321570"/>
    </source>
</evidence>
<keyword evidence="2" id="KW-1003">Cell membrane</keyword>
<feature type="transmembrane region" description="Helical" evidence="8">
    <location>
        <begin position="830"/>
        <end position="851"/>
    </location>
</feature>
<gene>
    <name evidence="11" type="ORF">WMSIL1_LOCUS14508</name>
</gene>
<evidence type="ECO:0000256" key="6">
    <source>
        <dbReference type="ARBA" id="ARBA00023170"/>
    </source>
</evidence>
<dbReference type="GO" id="GO:0003676">
    <property type="term" value="F:nucleic acid binding"/>
    <property type="evidence" value="ECO:0007669"/>
    <property type="project" value="InterPro"/>
</dbReference>
<keyword evidence="7" id="KW-0325">Glycoprotein</keyword>
<evidence type="ECO:0000256" key="1">
    <source>
        <dbReference type="ARBA" id="ARBA00004651"/>
    </source>
</evidence>
<evidence type="ECO:0000256" key="5">
    <source>
        <dbReference type="ARBA" id="ARBA00023136"/>
    </source>
</evidence>
<dbReference type="PANTHER" id="PTHR42643">
    <property type="entry name" value="IONOTROPIC RECEPTOR 20A-RELATED"/>
    <property type="match status" value="1"/>
</dbReference>
<dbReference type="Proteomes" id="UP000321570">
    <property type="component" value="Unassembled WGS sequence"/>
</dbReference>
<dbReference type="Gene3D" id="1.10.287.70">
    <property type="match status" value="1"/>
</dbReference>
<feature type="transmembrane region" description="Helical" evidence="8">
    <location>
        <begin position="578"/>
        <end position="598"/>
    </location>
</feature>
<feature type="signal peptide" evidence="9">
    <location>
        <begin position="1"/>
        <end position="20"/>
    </location>
</feature>
<protein>
    <recommendedName>
        <fullName evidence="10">S1 motif domain-containing protein</fullName>
    </recommendedName>
</protein>
<dbReference type="InterPro" id="IPR052192">
    <property type="entry name" value="Insect_Ionotropic_Sensory_Rcpt"/>
</dbReference>
<sequence length="952" mass="106665">MIRWQIFWIFVFLLPNRINCVNVQSTVSEMATIWGGIGSLFCNRFNQVQANTNCQGNADTLNLLKSLYLTGLAILEKNCGGPTFPTAILTSMKENCTIEVLPSADIPNDQCTLQNSFLTKTSLLVLSKSLFSKYPDPNSCLEIGDYSEIHKRLSDWTQSISDNITWSDSFSAQVSNVTYHPQDVPKRETYLNSYLEDLAVLSHLTDSLFYSTTMEASSAFSPIIRGSEKVMFLQNIDETMAKAAYELFQNNQSGFTFLYDDDNKLFLLIRIIKNIYFTIYHLPKGWRQNPTLVNDLSSRFLSDGNPHTYVLLFKQETSDNYTREFLQLASKYQQVRSGIQIILLSSQDGCTPYMQFIHSGASLITFATSSTYAPTSPNPFYNPAWKTSALYLDGLTYITQNGTQIPSKYILSRINFSESQPTASPLESMAILDCSKSTNQGVGSYVRDRNPVMVVTSINSTISGRIIRVGITKYPPFFNNGDGFSVPILSKLATAAGIHYTTTFYNATPDKPYYAAMEEAIIKNEIDAGLTPMPMVAVQNGNVTASHGSLTISYILLRQRQRRPSDYLLILRPLAMPVWLASCFLAFIFAGLLMLFGHLKPVIMRNLAEGEMITKTDLFGVSSLGVASSFSLTKLQIIPTTLSSRIFALIMWLFSYLLLVLYASAMMTILLRIQKPINDDITVDDVLHPTKCDSLIVLKNGIAYDQIVTFLTESQRSFTPVDDIQTAYNELMKSQKTVLLASSIEASYISVMDCELEKIPYTEAYDFLVVFPYNSGWEFGSAFNDYLTKMDDGGVFSNAAAVYFETGPCYHPPYKVPLPAVLELGDTTSIYIFLLVGILVSFIFLGIELFLKHRKDNKLSKEHGILVPGRHYPATIVSMKRNGIYVKVANWPDTVFIPNSQLHPDPLKVYNALDLGLSEGEPIEVVYFGKNADQVTELFCRYCSMGLDDDTH</sequence>
<dbReference type="AlphaFoldDB" id="A0A564ZD62"/>
<feature type="chain" id="PRO_5022192365" description="S1 motif domain-containing protein" evidence="9">
    <location>
        <begin position="21"/>
        <end position="952"/>
    </location>
</feature>
<proteinExistence type="predicted"/>
<keyword evidence="9" id="KW-0732">Signal</keyword>
<evidence type="ECO:0000259" key="10">
    <source>
        <dbReference type="PROSITE" id="PS50126"/>
    </source>
</evidence>
<dbReference type="InterPro" id="IPR003029">
    <property type="entry name" value="S1_domain"/>
</dbReference>
<keyword evidence="12" id="KW-1185">Reference proteome</keyword>
<comment type="subcellular location">
    <subcellularLocation>
        <location evidence="1">Cell membrane</location>
        <topology evidence="1">Multi-pass membrane protein</topology>
    </subcellularLocation>
</comment>
<evidence type="ECO:0000313" key="11">
    <source>
        <dbReference type="EMBL" id="VUZ56754.1"/>
    </source>
</evidence>
<dbReference type="PANTHER" id="PTHR42643:SF24">
    <property type="entry name" value="IONOTROPIC RECEPTOR 60A"/>
    <property type="match status" value="1"/>
</dbReference>
<evidence type="ECO:0000256" key="7">
    <source>
        <dbReference type="ARBA" id="ARBA00023180"/>
    </source>
</evidence>
<feature type="transmembrane region" description="Helical" evidence="8">
    <location>
        <begin position="649"/>
        <end position="671"/>
    </location>
</feature>
<dbReference type="SUPFAM" id="SSF53850">
    <property type="entry name" value="Periplasmic binding protein-like II"/>
    <property type="match status" value="1"/>
</dbReference>
<dbReference type="PROSITE" id="PS50126">
    <property type="entry name" value="S1"/>
    <property type="match status" value="1"/>
</dbReference>
<evidence type="ECO:0000256" key="3">
    <source>
        <dbReference type="ARBA" id="ARBA00022692"/>
    </source>
</evidence>
<keyword evidence="6" id="KW-0675">Receptor</keyword>